<keyword evidence="1" id="KW-0732">Signal</keyword>
<proteinExistence type="predicted"/>
<sequence>MNILFVASIVFASFMVTVVAERAPCEVALEQLADFVNSGNFEKAIGLFAANAHARFCDDEVSIDGIREVLKESVTGLYHLTTLPLDIDPSGQNLTYKGVDIYNNDDIKYYYGDLRVRVNDELKLEIIEMHESCPYDVKEYLRKNNVNPV</sequence>
<comment type="caution">
    <text evidence="2">The sequence shown here is derived from an EMBL/GenBank/DDBJ whole genome shotgun (WGS) entry which is preliminary data.</text>
</comment>
<evidence type="ECO:0000313" key="3">
    <source>
        <dbReference type="Proteomes" id="UP000494206"/>
    </source>
</evidence>
<reference evidence="2 3" key="1">
    <citation type="submission" date="2020-04" db="EMBL/GenBank/DDBJ databases">
        <authorList>
            <person name="Laetsch R D."/>
            <person name="Stevens L."/>
            <person name="Kumar S."/>
            <person name="Blaxter L. M."/>
        </authorList>
    </citation>
    <scope>NUCLEOTIDE SEQUENCE [LARGE SCALE GENOMIC DNA]</scope>
</reference>
<evidence type="ECO:0000313" key="2">
    <source>
        <dbReference type="EMBL" id="CAB3409937.1"/>
    </source>
</evidence>
<keyword evidence="3" id="KW-1185">Reference proteome</keyword>
<protein>
    <recommendedName>
        <fullName evidence="4">Nuclear transport factor 2 family protein</fullName>
    </recommendedName>
</protein>
<dbReference type="Proteomes" id="UP000494206">
    <property type="component" value="Unassembled WGS sequence"/>
</dbReference>
<organism evidence="2 3">
    <name type="scientific">Caenorhabditis bovis</name>
    <dbReference type="NCBI Taxonomy" id="2654633"/>
    <lineage>
        <taxon>Eukaryota</taxon>
        <taxon>Metazoa</taxon>
        <taxon>Ecdysozoa</taxon>
        <taxon>Nematoda</taxon>
        <taxon>Chromadorea</taxon>
        <taxon>Rhabditida</taxon>
        <taxon>Rhabditina</taxon>
        <taxon>Rhabditomorpha</taxon>
        <taxon>Rhabditoidea</taxon>
        <taxon>Rhabditidae</taxon>
        <taxon>Peloderinae</taxon>
        <taxon>Caenorhabditis</taxon>
    </lineage>
</organism>
<gene>
    <name evidence="2" type="ORF">CBOVIS_LOCUS11526</name>
</gene>
<evidence type="ECO:0008006" key="4">
    <source>
        <dbReference type="Google" id="ProtNLM"/>
    </source>
</evidence>
<name>A0A8S1FDP8_9PELO</name>
<dbReference type="AlphaFoldDB" id="A0A8S1FDP8"/>
<feature type="signal peptide" evidence="1">
    <location>
        <begin position="1"/>
        <end position="20"/>
    </location>
</feature>
<evidence type="ECO:0000256" key="1">
    <source>
        <dbReference type="SAM" id="SignalP"/>
    </source>
</evidence>
<feature type="chain" id="PRO_5035792846" description="Nuclear transport factor 2 family protein" evidence="1">
    <location>
        <begin position="21"/>
        <end position="149"/>
    </location>
</feature>
<accession>A0A8S1FDP8</accession>
<dbReference type="EMBL" id="CADEPM010000009">
    <property type="protein sequence ID" value="CAB3409937.1"/>
    <property type="molecule type" value="Genomic_DNA"/>
</dbReference>